<evidence type="ECO:0000313" key="5">
    <source>
        <dbReference type="EMBL" id="TDF92501.1"/>
    </source>
</evidence>
<dbReference type="GO" id="GO:0043565">
    <property type="term" value="F:sequence-specific DNA binding"/>
    <property type="evidence" value="ECO:0007669"/>
    <property type="project" value="InterPro"/>
</dbReference>
<dbReference type="InterPro" id="IPR020449">
    <property type="entry name" value="Tscrpt_reg_AraC-type_HTH"/>
</dbReference>
<evidence type="ECO:0000256" key="1">
    <source>
        <dbReference type="ARBA" id="ARBA00023015"/>
    </source>
</evidence>
<keyword evidence="3" id="KW-0804">Transcription</keyword>
<dbReference type="PANTHER" id="PTHR43280">
    <property type="entry name" value="ARAC-FAMILY TRANSCRIPTIONAL REGULATOR"/>
    <property type="match status" value="1"/>
</dbReference>
<protein>
    <submittedName>
        <fullName evidence="5">AraC family transcriptional regulator</fullName>
    </submittedName>
</protein>
<dbReference type="InterPro" id="IPR037923">
    <property type="entry name" value="HTH-like"/>
</dbReference>
<dbReference type="EMBL" id="SMRT01000020">
    <property type="protein sequence ID" value="TDF92501.1"/>
    <property type="molecule type" value="Genomic_DNA"/>
</dbReference>
<dbReference type="Pfam" id="PF12833">
    <property type="entry name" value="HTH_18"/>
    <property type="match status" value="1"/>
</dbReference>
<evidence type="ECO:0000313" key="6">
    <source>
        <dbReference type="Proteomes" id="UP000295636"/>
    </source>
</evidence>
<dbReference type="Gene3D" id="1.10.10.60">
    <property type="entry name" value="Homeodomain-like"/>
    <property type="match status" value="2"/>
</dbReference>
<dbReference type="InterPro" id="IPR018060">
    <property type="entry name" value="HTH_AraC"/>
</dbReference>
<sequence>MELTNVTENRYFYETITHSPSETAKNCLFFVQDVGWFACSPTYAVNRSFFYAYQLKYVVRGAGYVMGQDRSYKVRANELFFLDLNGPHHYYADPDDPWELLWVRFGGNQAADYFAMLGAAEQSVSQARNSQAVCAMFRELYELFQMRPVGMEVAASALITRILAEMVISKMERDTVLSPHADADYPGEVRDAIRYIENYYQSPVKLEEIADAVHLSRYYFSRMFKRSTGYSVLEYINKYRLTRSKQLLASSKLSTGEIAQLTGFCSQSYFTKLFKTHEGMTPRDYRKYVR</sequence>
<accession>A0A4R5KBI5</accession>
<feature type="domain" description="HTH araC/xylS-type" evidence="4">
    <location>
        <begin position="190"/>
        <end position="288"/>
    </location>
</feature>
<evidence type="ECO:0000256" key="2">
    <source>
        <dbReference type="ARBA" id="ARBA00023125"/>
    </source>
</evidence>
<name>A0A4R5KBI5_9BACL</name>
<dbReference type="AlphaFoldDB" id="A0A4R5KBI5"/>
<dbReference type="PANTHER" id="PTHR43280:SF30">
    <property type="entry name" value="MMSAB OPERON REGULATORY PROTEIN"/>
    <property type="match status" value="1"/>
</dbReference>
<organism evidence="5 6">
    <name type="scientific">Paenibacillus piri</name>
    <dbReference type="NCBI Taxonomy" id="2547395"/>
    <lineage>
        <taxon>Bacteria</taxon>
        <taxon>Bacillati</taxon>
        <taxon>Bacillota</taxon>
        <taxon>Bacilli</taxon>
        <taxon>Bacillales</taxon>
        <taxon>Paenibacillaceae</taxon>
        <taxon>Paenibacillus</taxon>
    </lineage>
</organism>
<dbReference type="Gene3D" id="2.60.120.280">
    <property type="entry name" value="Regulatory protein AraC"/>
    <property type="match status" value="1"/>
</dbReference>
<dbReference type="Pfam" id="PF02311">
    <property type="entry name" value="AraC_binding"/>
    <property type="match status" value="1"/>
</dbReference>
<keyword evidence="2" id="KW-0238">DNA-binding</keyword>
<dbReference type="GO" id="GO:0003700">
    <property type="term" value="F:DNA-binding transcription factor activity"/>
    <property type="evidence" value="ECO:0007669"/>
    <property type="project" value="InterPro"/>
</dbReference>
<evidence type="ECO:0000259" key="4">
    <source>
        <dbReference type="PROSITE" id="PS01124"/>
    </source>
</evidence>
<dbReference type="SUPFAM" id="SSF51215">
    <property type="entry name" value="Regulatory protein AraC"/>
    <property type="match status" value="1"/>
</dbReference>
<proteinExistence type="predicted"/>
<comment type="caution">
    <text evidence="5">The sequence shown here is derived from an EMBL/GenBank/DDBJ whole genome shotgun (WGS) entry which is preliminary data.</text>
</comment>
<reference evidence="5 6" key="1">
    <citation type="submission" date="2019-03" db="EMBL/GenBank/DDBJ databases">
        <title>This is whole genome sequence of Paenibacillus sp MS74 strain.</title>
        <authorList>
            <person name="Trinh H.N."/>
        </authorList>
    </citation>
    <scope>NUCLEOTIDE SEQUENCE [LARGE SCALE GENOMIC DNA]</scope>
    <source>
        <strain evidence="5 6">MS74</strain>
    </source>
</reference>
<dbReference type="SUPFAM" id="SSF46689">
    <property type="entry name" value="Homeodomain-like"/>
    <property type="match status" value="2"/>
</dbReference>
<keyword evidence="1" id="KW-0805">Transcription regulation</keyword>
<dbReference type="Proteomes" id="UP000295636">
    <property type="component" value="Unassembled WGS sequence"/>
</dbReference>
<dbReference type="PRINTS" id="PR00032">
    <property type="entry name" value="HTHARAC"/>
</dbReference>
<dbReference type="PROSITE" id="PS01124">
    <property type="entry name" value="HTH_ARAC_FAMILY_2"/>
    <property type="match status" value="1"/>
</dbReference>
<evidence type="ECO:0000256" key="3">
    <source>
        <dbReference type="ARBA" id="ARBA00023163"/>
    </source>
</evidence>
<dbReference type="OrthoDB" id="9813413at2"/>
<dbReference type="InterPro" id="IPR003313">
    <property type="entry name" value="AraC-bd"/>
</dbReference>
<keyword evidence="6" id="KW-1185">Reference proteome</keyword>
<dbReference type="InterPro" id="IPR009057">
    <property type="entry name" value="Homeodomain-like_sf"/>
</dbReference>
<gene>
    <name evidence="5" type="ORF">E1757_29355</name>
</gene>
<dbReference type="SMART" id="SM00342">
    <property type="entry name" value="HTH_ARAC"/>
    <property type="match status" value="1"/>
</dbReference>